<accession>A0A4R7I0M6</accession>
<dbReference type="AlphaFoldDB" id="A0A4R7I0M6"/>
<evidence type="ECO:0000313" key="1">
    <source>
        <dbReference type="EMBL" id="TDT16955.1"/>
    </source>
</evidence>
<keyword evidence="2" id="KW-1185">Reference proteome</keyword>
<organism evidence="1 2">
    <name type="scientific">Ilumatobacter fluminis</name>
    <dbReference type="NCBI Taxonomy" id="467091"/>
    <lineage>
        <taxon>Bacteria</taxon>
        <taxon>Bacillati</taxon>
        <taxon>Actinomycetota</taxon>
        <taxon>Acidimicrobiia</taxon>
        <taxon>Acidimicrobiales</taxon>
        <taxon>Ilumatobacteraceae</taxon>
        <taxon>Ilumatobacter</taxon>
    </lineage>
</organism>
<dbReference type="CDD" id="cd00229">
    <property type="entry name" value="SGNH_hydrolase"/>
    <property type="match status" value="1"/>
</dbReference>
<dbReference type="Proteomes" id="UP000294558">
    <property type="component" value="Unassembled WGS sequence"/>
</dbReference>
<dbReference type="PANTHER" id="PTHR43784:SF2">
    <property type="entry name" value="GDSL-LIKE LIPASE_ACYLHYDROLASE, PUTATIVE (AFU_ORTHOLOGUE AFUA_2G00820)-RELATED"/>
    <property type="match status" value="1"/>
</dbReference>
<reference evidence="1 2" key="1">
    <citation type="submission" date="2019-03" db="EMBL/GenBank/DDBJ databases">
        <title>Sequencing the genomes of 1000 actinobacteria strains.</title>
        <authorList>
            <person name="Klenk H.-P."/>
        </authorList>
    </citation>
    <scope>NUCLEOTIDE SEQUENCE [LARGE SCALE GENOMIC DNA]</scope>
    <source>
        <strain evidence="1 2">DSM 18936</strain>
    </source>
</reference>
<dbReference type="EMBL" id="SOAU01000001">
    <property type="protein sequence ID" value="TDT16955.1"/>
    <property type="molecule type" value="Genomic_DNA"/>
</dbReference>
<dbReference type="InterPro" id="IPR036514">
    <property type="entry name" value="SGNH_hydro_sf"/>
</dbReference>
<proteinExistence type="predicted"/>
<gene>
    <name evidence="1" type="ORF">BDK89_2556</name>
</gene>
<name>A0A4R7I0M6_9ACTN</name>
<comment type="caution">
    <text evidence="1">The sequence shown here is derived from an EMBL/GenBank/DDBJ whole genome shotgun (WGS) entry which is preliminary data.</text>
</comment>
<dbReference type="InterPro" id="IPR053140">
    <property type="entry name" value="GDSL_Rv0518-like"/>
</dbReference>
<evidence type="ECO:0000313" key="2">
    <source>
        <dbReference type="Proteomes" id="UP000294558"/>
    </source>
</evidence>
<dbReference type="Gene3D" id="3.40.50.1110">
    <property type="entry name" value="SGNH hydrolase"/>
    <property type="match status" value="1"/>
</dbReference>
<sequence length="226" mass="23658">MPCPAVELVVLGNSTDYWPNFVVGVDAPTDDAWPALLETMLARSLPATDVSVENGSVLGAGFDIGLYGVTSMTEQLRTLASAHTDGSAVLVVAPSVVDLQLRSLDVDASYEAFDAMYDEATSAFETVAVLPMNPVAVGSDPAVAQAIAEFNRRLVESGVVDPDDRSPLLSDDGLFGRPAYYDDFDDGRLDTAGPDPDGLHPDVDGHAAIATGLVPALVELIPIVCP</sequence>
<dbReference type="SUPFAM" id="SSF52266">
    <property type="entry name" value="SGNH hydrolase"/>
    <property type="match status" value="1"/>
</dbReference>
<protein>
    <submittedName>
        <fullName evidence="1">Lysophospholipase L1-like esterase</fullName>
    </submittedName>
</protein>
<dbReference type="PANTHER" id="PTHR43784">
    <property type="entry name" value="GDSL-LIKE LIPASE/ACYLHYDROLASE, PUTATIVE (AFU_ORTHOLOGUE AFUA_2G00820)-RELATED"/>
    <property type="match status" value="1"/>
</dbReference>